<feature type="transmembrane region" description="Helical" evidence="1">
    <location>
        <begin position="142"/>
        <end position="162"/>
    </location>
</feature>
<dbReference type="Pfam" id="PF12730">
    <property type="entry name" value="ABC2_membrane_4"/>
    <property type="match status" value="1"/>
</dbReference>
<feature type="transmembrane region" description="Helical" evidence="1">
    <location>
        <begin position="99"/>
        <end position="122"/>
    </location>
</feature>
<evidence type="ECO:0000313" key="3">
    <source>
        <dbReference type="Proteomes" id="UP001255696"/>
    </source>
</evidence>
<evidence type="ECO:0000256" key="1">
    <source>
        <dbReference type="SAM" id="Phobius"/>
    </source>
</evidence>
<accession>A0AAW8TQY4</accession>
<dbReference type="AlphaFoldDB" id="A0AAW8TQY4"/>
<dbReference type="RefSeq" id="WP_311898633.1">
    <property type="nucleotide sequence ID" value="NZ_CP184653.1"/>
</dbReference>
<evidence type="ECO:0000313" key="2">
    <source>
        <dbReference type="EMBL" id="MDT2797831.1"/>
    </source>
</evidence>
<feature type="transmembrane region" description="Helical" evidence="1">
    <location>
        <begin position="58"/>
        <end position="78"/>
    </location>
</feature>
<dbReference type="Proteomes" id="UP001255696">
    <property type="component" value="Unassembled WGS sequence"/>
</dbReference>
<feature type="transmembrane region" description="Helical" evidence="1">
    <location>
        <begin position="14"/>
        <end position="38"/>
    </location>
</feature>
<dbReference type="EMBL" id="JARQBI010000046">
    <property type="protein sequence ID" value="MDT2797831.1"/>
    <property type="molecule type" value="Genomic_DNA"/>
</dbReference>
<feature type="transmembrane region" description="Helical" evidence="1">
    <location>
        <begin position="169"/>
        <end position="189"/>
    </location>
</feature>
<proteinExistence type="predicted"/>
<feature type="transmembrane region" description="Helical" evidence="1">
    <location>
        <begin position="216"/>
        <end position="234"/>
    </location>
</feature>
<keyword evidence="1" id="KW-1133">Transmembrane helix</keyword>
<protein>
    <submittedName>
        <fullName evidence="2">ABC transporter permease</fullName>
    </submittedName>
</protein>
<comment type="caution">
    <text evidence="2">The sequence shown here is derived from an EMBL/GenBank/DDBJ whole genome shotgun (WGS) entry which is preliminary data.</text>
</comment>
<reference evidence="2" key="1">
    <citation type="submission" date="2023-03" db="EMBL/GenBank/DDBJ databases">
        <authorList>
            <person name="Shen W."/>
            <person name="Cai J."/>
        </authorList>
    </citation>
    <scope>NUCLEOTIDE SEQUENCE</scope>
    <source>
        <strain evidence="2">B245-2</strain>
    </source>
</reference>
<sequence length="246" mass="28402">MNYLTIEWLKLKKVASLGIGIIFIVFSSIIGLAIYFGAAYNMNQPNERFMALWQQLSFYYSQLFFLIMISIIVYLALSEEFARKNLAFLRANNFSMPKLILAKAINVFFITILLQLIFYAVFFGAVKFANISYQVKEIQQVFQWLLNFAVASMTLIFTQLFITLKTKSLGKSIGIATLGMILGFILLFINENLAKFFPYSQIQIAMHARNSTPFTISEYLIFLIINFIYLIILYKLSCTQIMKETD</sequence>
<name>A0AAW8TQY4_9ENTE</name>
<gene>
    <name evidence="2" type="ORF">P7H47_11340</name>
</gene>
<keyword evidence="1" id="KW-0472">Membrane</keyword>
<organism evidence="2 3">
    <name type="scientific">Enterococcus cecorum</name>
    <dbReference type="NCBI Taxonomy" id="44008"/>
    <lineage>
        <taxon>Bacteria</taxon>
        <taxon>Bacillati</taxon>
        <taxon>Bacillota</taxon>
        <taxon>Bacilli</taxon>
        <taxon>Lactobacillales</taxon>
        <taxon>Enterococcaceae</taxon>
        <taxon>Enterococcus</taxon>
    </lineage>
</organism>
<keyword evidence="1" id="KW-0812">Transmembrane</keyword>